<gene>
    <name evidence="2" type="ORF">QWY31_13880</name>
</gene>
<feature type="signal peptide" evidence="1">
    <location>
        <begin position="1"/>
        <end position="25"/>
    </location>
</feature>
<protein>
    <recommendedName>
        <fullName evidence="4">Cytochrome C</fullName>
    </recommendedName>
</protein>
<comment type="caution">
    <text evidence="2">The sequence shown here is derived from an EMBL/GenBank/DDBJ whole genome shotgun (WGS) entry which is preliminary data.</text>
</comment>
<evidence type="ECO:0000313" key="3">
    <source>
        <dbReference type="Proteomes" id="UP001168552"/>
    </source>
</evidence>
<evidence type="ECO:0008006" key="4">
    <source>
        <dbReference type="Google" id="ProtNLM"/>
    </source>
</evidence>
<keyword evidence="1" id="KW-0732">Signal</keyword>
<dbReference type="RefSeq" id="WP_320005132.1">
    <property type="nucleotide sequence ID" value="NZ_JAUHJS010000007.1"/>
</dbReference>
<reference evidence="2" key="1">
    <citation type="submission" date="2023-06" db="EMBL/GenBank/DDBJ databases">
        <title>Cytophagales bacterium Strain LB-30, isolated from soil.</title>
        <authorList>
            <person name="Liu B."/>
        </authorList>
    </citation>
    <scope>NUCLEOTIDE SEQUENCE</scope>
    <source>
        <strain evidence="2">LB-30</strain>
    </source>
</reference>
<dbReference type="Proteomes" id="UP001168552">
    <property type="component" value="Unassembled WGS sequence"/>
</dbReference>
<feature type="chain" id="PRO_5045211356" description="Cytochrome C" evidence="1">
    <location>
        <begin position="26"/>
        <end position="142"/>
    </location>
</feature>
<name>A0ABT8F887_9BACT</name>
<accession>A0ABT8F887</accession>
<organism evidence="2 3">
    <name type="scientific">Shiella aurantiaca</name>
    <dbReference type="NCBI Taxonomy" id="3058365"/>
    <lineage>
        <taxon>Bacteria</taxon>
        <taxon>Pseudomonadati</taxon>
        <taxon>Bacteroidota</taxon>
        <taxon>Cytophagia</taxon>
        <taxon>Cytophagales</taxon>
        <taxon>Shiellaceae</taxon>
        <taxon>Shiella</taxon>
    </lineage>
</organism>
<proteinExistence type="predicted"/>
<dbReference type="EMBL" id="JAUHJS010000007">
    <property type="protein sequence ID" value="MDN4166594.1"/>
    <property type="molecule type" value="Genomic_DNA"/>
</dbReference>
<dbReference type="PROSITE" id="PS51257">
    <property type="entry name" value="PROKAR_LIPOPROTEIN"/>
    <property type="match status" value="1"/>
</dbReference>
<evidence type="ECO:0000313" key="2">
    <source>
        <dbReference type="EMBL" id="MDN4166594.1"/>
    </source>
</evidence>
<keyword evidence="3" id="KW-1185">Reference proteome</keyword>
<evidence type="ECO:0000256" key="1">
    <source>
        <dbReference type="SAM" id="SignalP"/>
    </source>
</evidence>
<sequence>MRNKTLYLWVSAGCFLAACTFSCQSGSKRAYDPNNPYLPSSPLAAVMREMVETLEKEKPSRAKGEFLPMDKDLFHEIKTATPTKASDASLTFYGMADGFLGVLDTYNQSPNQVHYNALIDACVSCHQNFCEGPITRIKKLKL</sequence>